<keyword evidence="1" id="KW-0677">Repeat</keyword>
<dbReference type="InterPro" id="IPR051637">
    <property type="entry name" value="Ank_repeat_dom-contain_49"/>
</dbReference>
<proteinExistence type="predicted"/>
<evidence type="ECO:0000313" key="5">
    <source>
        <dbReference type="EMBL" id="KAI6646447.1"/>
    </source>
</evidence>
<dbReference type="PANTHER" id="PTHR24180:SF45">
    <property type="entry name" value="POLY [ADP-RIBOSE] POLYMERASE TANKYRASE"/>
    <property type="match status" value="1"/>
</dbReference>
<protein>
    <submittedName>
        <fullName evidence="5">Engineered Protein</fullName>
    </submittedName>
</protein>
<dbReference type="PROSITE" id="PS50297">
    <property type="entry name" value="ANK_REP_REGION"/>
    <property type="match status" value="1"/>
</dbReference>
<gene>
    <name evidence="5" type="ORF">LOD99_12568</name>
</gene>
<organism evidence="5 6">
    <name type="scientific">Oopsacas minuta</name>
    <dbReference type="NCBI Taxonomy" id="111878"/>
    <lineage>
        <taxon>Eukaryota</taxon>
        <taxon>Metazoa</taxon>
        <taxon>Porifera</taxon>
        <taxon>Hexactinellida</taxon>
        <taxon>Hexasterophora</taxon>
        <taxon>Lyssacinosida</taxon>
        <taxon>Leucopsacidae</taxon>
        <taxon>Oopsacas</taxon>
    </lineage>
</organism>
<evidence type="ECO:0000259" key="4">
    <source>
        <dbReference type="PROSITE" id="PS50225"/>
    </source>
</evidence>
<sequence length="291" mass="33432">MPHELSTYRIYVCSSPLTSFRNVNFLLTSLLVTLLSEEWKRSEYLIMFALDENRCPVKHSIGVSYPLHSFAFQGAKSGVQDYISLGVDVNCRDEQGRTPLHEACCNNQCALSDVYMEIVKLLVINGADHCALDKLEETPLHCIARHRVSRNIAAYLVLECKVPITCLNLYGQTPLDVAKESCFSVYQRYNLKLDQLTPKHHNFSSFSPVLQFLILEENRSNLSLRQLAKQQVYDCLRPYENEKVDQLPIPSRLKCYVGGIVFIEWLKHREEVNTKKTRVKVRAETKKCSIL</sequence>
<feature type="repeat" description="ANK" evidence="3">
    <location>
        <begin position="95"/>
        <end position="134"/>
    </location>
</feature>
<dbReference type="InterPro" id="IPR002110">
    <property type="entry name" value="Ankyrin_rpt"/>
</dbReference>
<dbReference type="EMBL" id="JAKMXF010000354">
    <property type="protein sequence ID" value="KAI6646447.1"/>
    <property type="molecule type" value="Genomic_DNA"/>
</dbReference>
<evidence type="ECO:0000313" key="6">
    <source>
        <dbReference type="Proteomes" id="UP001165289"/>
    </source>
</evidence>
<dbReference type="SUPFAM" id="SSF48403">
    <property type="entry name" value="Ankyrin repeat"/>
    <property type="match status" value="1"/>
</dbReference>
<dbReference type="Gene3D" id="1.25.40.20">
    <property type="entry name" value="Ankyrin repeat-containing domain"/>
    <property type="match status" value="1"/>
</dbReference>
<dbReference type="AlphaFoldDB" id="A0AAV7JCI2"/>
<feature type="domain" description="SOCS box" evidence="4">
    <location>
        <begin position="223"/>
        <end position="263"/>
    </location>
</feature>
<accession>A0AAV7JCI2</accession>
<keyword evidence="6" id="KW-1185">Reference proteome</keyword>
<dbReference type="InterPro" id="IPR001496">
    <property type="entry name" value="SOCS_box"/>
</dbReference>
<dbReference type="PROSITE" id="PS50088">
    <property type="entry name" value="ANK_REPEAT"/>
    <property type="match status" value="1"/>
</dbReference>
<name>A0AAV7JCI2_9METZ</name>
<dbReference type="Pfam" id="PF00023">
    <property type="entry name" value="Ank"/>
    <property type="match status" value="1"/>
</dbReference>
<dbReference type="Proteomes" id="UP001165289">
    <property type="component" value="Unassembled WGS sequence"/>
</dbReference>
<keyword evidence="2 3" id="KW-0040">ANK repeat</keyword>
<dbReference type="InterPro" id="IPR036770">
    <property type="entry name" value="Ankyrin_rpt-contain_sf"/>
</dbReference>
<evidence type="ECO:0000256" key="2">
    <source>
        <dbReference type="ARBA" id="ARBA00023043"/>
    </source>
</evidence>
<dbReference type="PANTHER" id="PTHR24180">
    <property type="entry name" value="CYCLIN-DEPENDENT KINASE INHIBITOR 2C-RELATED"/>
    <property type="match status" value="1"/>
</dbReference>
<evidence type="ECO:0000256" key="1">
    <source>
        <dbReference type="ARBA" id="ARBA00022737"/>
    </source>
</evidence>
<dbReference type="Pfam" id="PF07525">
    <property type="entry name" value="SOCS_box"/>
    <property type="match status" value="1"/>
</dbReference>
<reference evidence="5 6" key="1">
    <citation type="journal article" date="2023" name="BMC Biol.">
        <title>The compact genome of the sponge Oopsacas minuta (Hexactinellida) is lacking key metazoan core genes.</title>
        <authorList>
            <person name="Santini S."/>
            <person name="Schenkelaars Q."/>
            <person name="Jourda C."/>
            <person name="Duchesne M."/>
            <person name="Belahbib H."/>
            <person name="Rocher C."/>
            <person name="Selva M."/>
            <person name="Riesgo A."/>
            <person name="Vervoort M."/>
            <person name="Leys S.P."/>
            <person name="Kodjabachian L."/>
            <person name="Le Bivic A."/>
            <person name="Borchiellini C."/>
            <person name="Claverie J.M."/>
            <person name="Renard E."/>
        </authorList>
    </citation>
    <scope>NUCLEOTIDE SEQUENCE [LARGE SCALE GENOMIC DNA]</scope>
    <source>
        <strain evidence="5">SPO-2</strain>
    </source>
</reference>
<dbReference type="SMART" id="SM00248">
    <property type="entry name" value="ANK"/>
    <property type="match status" value="2"/>
</dbReference>
<dbReference type="PROSITE" id="PS50225">
    <property type="entry name" value="SOCS"/>
    <property type="match status" value="1"/>
</dbReference>
<comment type="caution">
    <text evidence="5">The sequence shown here is derived from an EMBL/GenBank/DDBJ whole genome shotgun (WGS) entry which is preliminary data.</text>
</comment>
<evidence type="ECO:0000256" key="3">
    <source>
        <dbReference type="PROSITE-ProRule" id="PRU00023"/>
    </source>
</evidence>